<protein>
    <submittedName>
        <fullName evidence="2">Uncharacterized protein</fullName>
    </submittedName>
</protein>
<proteinExistence type="predicted"/>
<gene>
    <name evidence="2" type="ORF">CR513_02914</name>
</gene>
<evidence type="ECO:0000256" key="1">
    <source>
        <dbReference type="SAM" id="MobiDB-lite"/>
    </source>
</evidence>
<evidence type="ECO:0000313" key="2">
    <source>
        <dbReference type="EMBL" id="RDY12324.1"/>
    </source>
</evidence>
<dbReference type="EMBL" id="QJKJ01000492">
    <property type="protein sequence ID" value="RDY12324.1"/>
    <property type="molecule type" value="Genomic_DNA"/>
</dbReference>
<dbReference type="Proteomes" id="UP000257109">
    <property type="component" value="Unassembled WGS sequence"/>
</dbReference>
<organism evidence="2 3">
    <name type="scientific">Mucuna pruriens</name>
    <name type="common">Velvet bean</name>
    <name type="synonym">Dolichos pruriens</name>
    <dbReference type="NCBI Taxonomy" id="157652"/>
    <lineage>
        <taxon>Eukaryota</taxon>
        <taxon>Viridiplantae</taxon>
        <taxon>Streptophyta</taxon>
        <taxon>Embryophyta</taxon>
        <taxon>Tracheophyta</taxon>
        <taxon>Spermatophyta</taxon>
        <taxon>Magnoliopsida</taxon>
        <taxon>eudicotyledons</taxon>
        <taxon>Gunneridae</taxon>
        <taxon>Pentapetalae</taxon>
        <taxon>rosids</taxon>
        <taxon>fabids</taxon>
        <taxon>Fabales</taxon>
        <taxon>Fabaceae</taxon>
        <taxon>Papilionoideae</taxon>
        <taxon>50 kb inversion clade</taxon>
        <taxon>NPAAA clade</taxon>
        <taxon>indigoferoid/millettioid clade</taxon>
        <taxon>Phaseoleae</taxon>
        <taxon>Mucuna</taxon>
    </lineage>
</organism>
<feature type="region of interest" description="Disordered" evidence="1">
    <location>
        <begin position="32"/>
        <end position="78"/>
    </location>
</feature>
<sequence>MHLGQWILPKSTIQPYKRRWWQLREAETDLVDDTSSRVRAGDQRQEGAENTIANHLSRLEKEPDPIPIRDEFPDEQIP</sequence>
<reference evidence="2" key="1">
    <citation type="submission" date="2018-05" db="EMBL/GenBank/DDBJ databases">
        <title>Draft genome of Mucuna pruriens seed.</title>
        <authorList>
            <person name="Nnadi N.E."/>
            <person name="Vos R."/>
            <person name="Hasami M.H."/>
            <person name="Devisetty U.K."/>
            <person name="Aguiy J.C."/>
        </authorList>
    </citation>
    <scope>NUCLEOTIDE SEQUENCE [LARGE SCALE GENOMIC DNA]</scope>
    <source>
        <strain evidence="2">JCA_2017</strain>
    </source>
</reference>
<comment type="caution">
    <text evidence="2">The sequence shown here is derived from an EMBL/GenBank/DDBJ whole genome shotgun (WGS) entry which is preliminary data.</text>
</comment>
<accession>A0A371IBI2</accession>
<feature type="compositionally biased region" description="Basic and acidic residues" evidence="1">
    <location>
        <begin position="57"/>
        <end position="71"/>
    </location>
</feature>
<feature type="non-terminal residue" evidence="2">
    <location>
        <position position="1"/>
    </location>
</feature>
<dbReference type="AlphaFoldDB" id="A0A371IBI2"/>
<keyword evidence="3" id="KW-1185">Reference proteome</keyword>
<dbReference type="OrthoDB" id="8002883at2759"/>
<name>A0A371IBI2_MUCPR</name>
<evidence type="ECO:0000313" key="3">
    <source>
        <dbReference type="Proteomes" id="UP000257109"/>
    </source>
</evidence>
<feature type="compositionally biased region" description="Basic and acidic residues" evidence="1">
    <location>
        <begin position="34"/>
        <end position="47"/>
    </location>
</feature>